<evidence type="ECO:0000313" key="4">
    <source>
        <dbReference type="Proteomes" id="UP001215280"/>
    </source>
</evidence>
<sequence>MADLSNGAATVTASLIGSVTAVATSPSATADQRVAALQYLAALANFGVPAPEAAAAAGVAPPPATPVAAPTAVPAAPPSGVPGAVPAANVQQPARTWYAGSLFNEVPDDHVAPVPDTGDGWYVVTKGRAVGVTQSHAEAMQAVVGITHNSMKSYKTLHPGLNAFNSSLNASLVEIRPGYIIGSRWLVDRSHSARSSHARLLNVAIANFPMVQDTLADSACAYTDAQFDTLIASLEPRSPSPNYSDPECDALINEFVDQNPPSLPPSPSVSATARVYSDEEFAALLDSLSISDTPPPRTPSPPGYPQTPPRVAGHRPLYRIESPAGITHARTWGEAGMLTQGVAGTHVRAVEQRPRKKRFKIAAYVVFFGRAPGVVLTWSEVKDRVSGVRNAIQKGYRTIEQAEAAYAYAVARSWTRVCGSPLPSSSQHSGIPILPSPADPTDGVNPLHGDEQLDQTWYIVYRGITPGVYHSILECLLNTTGIRNSFYDSVEGREAAVRTFTRLLSRHPHTSDPPTMILSCKNLFT</sequence>
<dbReference type="EMBL" id="JARJLG010000230">
    <property type="protein sequence ID" value="KAJ7725243.1"/>
    <property type="molecule type" value="Genomic_DNA"/>
</dbReference>
<dbReference type="AlphaFoldDB" id="A0AAD7MNK3"/>
<dbReference type="SUPFAM" id="SSF55658">
    <property type="entry name" value="L9 N-domain-like"/>
    <property type="match status" value="1"/>
</dbReference>
<dbReference type="InterPro" id="IPR037056">
    <property type="entry name" value="RNase_H1_N_sf"/>
</dbReference>
<evidence type="ECO:0000313" key="3">
    <source>
        <dbReference type="EMBL" id="KAJ7725243.1"/>
    </source>
</evidence>
<evidence type="ECO:0000259" key="2">
    <source>
        <dbReference type="Pfam" id="PF01693"/>
    </source>
</evidence>
<name>A0AAD7MNK3_9AGAR</name>
<reference evidence="3" key="1">
    <citation type="submission" date="2023-03" db="EMBL/GenBank/DDBJ databases">
        <title>Massive genome expansion in bonnet fungi (Mycena s.s.) driven by repeated elements and novel gene families across ecological guilds.</title>
        <authorList>
            <consortium name="Lawrence Berkeley National Laboratory"/>
            <person name="Harder C.B."/>
            <person name="Miyauchi S."/>
            <person name="Viragh M."/>
            <person name="Kuo A."/>
            <person name="Thoen E."/>
            <person name="Andreopoulos B."/>
            <person name="Lu D."/>
            <person name="Skrede I."/>
            <person name="Drula E."/>
            <person name="Henrissat B."/>
            <person name="Morin E."/>
            <person name="Kohler A."/>
            <person name="Barry K."/>
            <person name="LaButti K."/>
            <person name="Morin E."/>
            <person name="Salamov A."/>
            <person name="Lipzen A."/>
            <person name="Mereny Z."/>
            <person name="Hegedus B."/>
            <person name="Baldrian P."/>
            <person name="Stursova M."/>
            <person name="Weitz H."/>
            <person name="Taylor A."/>
            <person name="Grigoriev I.V."/>
            <person name="Nagy L.G."/>
            <person name="Martin F."/>
            <person name="Kauserud H."/>
        </authorList>
    </citation>
    <scope>NUCLEOTIDE SEQUENCE</scope>
    <source>
        <strain evidence="3">CBHHK188m</strain>
    </source>
</reference>
<feature type="region of interest" description="Disordered" evidence="1">
    <location>
        <begin position="289"/>
        <end position="313"/>
    </location>
</feature>
<dbReference type="Pfam" id="PF01693">
    <property type="entry name" value="Cauli_VI"/>
    <property type="match status" value="1"/>
</dbReference>
<feature type="domain" description="Ribonuclease H1 N-terminal" evidence="2">
    <location>
        <begin position="363"/>
        <end position="404"/>
    </location>
</feature>
<gene>
    <name evidence="3" type="ORF">DFH07DRAFT_970957</name>
</gene>
<comment type="caution">
    <text evidence="3">The sequence shown here is derived from an EMBL/GenBank/DDBJ whole genome shotgun (WGS) entry which is preliminary data.</text>
</comment>
<accession>A0AAD7MNK3</accession>
<dbReference type="Gene3D" id="3.40.970.10">
    <property type="entry name" value="Ribonuclease H1, N-terminal domain"/>
    <property type="match status" value="1"/>
</dbReference>
<proteinExistence type="predicted"/>
<dbReference type="InterPro" id="IPR011320">
    <property type="entry name" value="RNase_H1_N"/>
</dbReference>
<keyword evidence="4" id="KW-1185">Reference proteome</keyword>
<protein>
    <recommendedName>
        <fullName evidence="2">Ribonuclease H1 N-terminal domain-containing protein</fullName>
    </recommendedName>
</protein>
<dbReference type="Proteomes" id="UP001215280">
    <property type="component" value="Unassembled WGS sequence"/>
</dbReference>
<feature type="compositionally biased region" description="Pro residues" evidence="1">
    <location>
        <begin position="293"/>
        <end position="308"/>
    </location>
</feature>
<organism evidence="3 4">
    <name type="scientific">Mycena maculata</name>
    <dbReference type="NCBI Taxonomy" id="230809"/>
    <lineage>
        <taxon>Eukaryota</taxon>
        <taxon>Fungi</taxon>
        <taxon>Dikarya</taxon>
        <taxon>Basidiomycota</taxon>
        <taxon>Agaricomycotina</taxon>
        <taxon>Agaricomycetes</taxon>
        <taxon>Agaricomycetidae</taxon>
        <taxon>Agaricales</taxon>
        <taxon>Marasmiineae</taxon>
        <taxon>Mycenaceae</taxon>
        <taxon>Mycena</taxon>
    </lineage>
</organism>
<dbReference type="InterPro" id="IPR009027">
    <property type="entry name" value="Ribosomal_bL9/RNase_H1_N"/>
</dbReference>
<evidence type="ECO:0000256" key="1">
    <source>
        <dbReference type="SAM" id="MobiDB-lite"/>
    </source>
</evidence>